<evidence type="ECO:0000259" key="2">
    <source>
        <dbReference type="Pfam" id="PF03061"/>
    </source>
</evidence>
<name>A0A4S4NHQ8_9RHOB</name>
<keyword evidence="1" id="KW-0378">Hydrolase</keyword>
<dbReference type="CDD" id="cd03443">
    <property type="entry name" value="PaaI_thioesterase"/>
    <property type="match status" value="1"/>
</dbReference>
<evidence type="ECO:0000256" key="1">
    <source>
        <dbReference type="ARBA" id="ARBA00022801"/>
    </source>
</evidence>
<dbReference type="InterPro" id="IPR003736">
    <property type="entry name" value="PAAI_dom"/>
</dbReference>
<sequence>MSPKMSADAFNAFLERNFPQVSGEFEVIDLYDMGARTRLIVKDKHLRPGGTVSGPTLFGLADLAMYAAILGMVGPKALAVTTNCSIDFMRKPEATTNLIGECRLHKLGRVLAVGDVLIFPEGSDKAVARASLTYSLPPAGSAADIDA</sequence>
<dbReference type="RefSeq" id="WP_136461298.1">
    <property type="nucleotide sequence ID" value="NZ_SRKY01000001.1"/>
</dbReference>
<accession>A0A4S4NHQ8</accession>
<dbReference type="InterPro" id="IPR029069">
    <property type="entry name" value="HotDog_dom_sf"/>
</dbReference>
<protein>
    <submittedName>
        <fullName evidence="3">PaaI family thioesterase</fullName>
    </submittedName>
</protein>
<dbReference type="EMBL" id="SRKY01000001">
    <property type="protein sequence ID" value="THH38405.1"/>
    <property type="molecule type" value="Genomic_DNA"/>
</dbReference>
<dbReference type="OrthoDB" id="9805304at2"/>
<dbReference type="GO" id="GO:0016289">
    <property type="term" value="F:acyl-CoA hydrolase activity"/>
    <property type="evidence" value="ECO:0007669"/>
    <property type="project" value="UniProtKB-ARBA"/>
</dbReference>
<reference evidence="3 4" key="1">
    <citation type="submission" date="2019-04" db="EMBL/GenBank/DDBJ databases">
        <title>Shimia ponticola sp. nov., isolated from seawater.</title>
        <authorList>
            <person name="Kim Y.-O."/>
            <person name="Yoon J.-H."/>
        </authorList>
    </citation>
    <scope>NUCLEOTIDE SEQUENCE [LARGE SCALE GENOMIC DNA]</scope>
    <source>
        <strain evidence="3 4">MYP11</strain>
    </source>
</reference>
<proteinExistence type="predicted"/>
<dbReference type="AlphaFoldDB" id="A0A4S4NHQ8"/>
<organism evidence="3 4">
    <name type="scientific">Aliishimia ponticola</name>
    <dbReference type="NCBI Taxonomy" id="2499833"/>
    <lineage>
        <taxon>Bacteria</taxon>
        <taxon>Pseudomonadati</taxon>
        <taxon>Pseudomonadota</taxon>
        <taxon>Alphaproteobacteria</taxon>
        <taxon>Rhodobacterales</taxon>
        <taxon>Paracoccaceae</taxon>
        <taxon>Aliishimia</taxon>
    </lineage>
</organism>
<comment type="caution">
    <text evidence="3">The sequence shown here is derived from an EMBL/GenBank/DDBJ whole genome shotgun (WGS) entry which is preliminary data.</text>
</comment>
<dbReference type="Pfam" id="PF03061">
    <property type="entry name" value="4HBT"/>
    <property type="match status" value="1"/>
</dbReference>
<dbReference type="InterPro" id="IPR006683">
    <property type="entry name" value="Thioestr_dom"/>
</dbReference>
<dbReference type="Proteomes" id="UP000306602">
    <property type="component" value="Unassembled WGS sequence"/>
</dbReference>
<evidence type="ECO:0000313" key="4">
    <source>
        <dbReference type="Proteomes" id="UP000306602"/>
    </source>
</evidence>
<dbReference type="Gene3D" id="3.10.129.10">
    <property type="entry name" value="Hotdog Thioesterase"/>
    <property type="match status" value="1"/>
</dbReference>
<dbReference type="NCBIfam" id="TIGR00369">
    <property type="entry name" value="unchar_dom_1"/>
    <property type="match status" value="1"/>
</dbReference>
<keyword evidence="4" id="KW-1185">Reference proteome</keyword>
<dbReference type="SUPFAM" id="SSF54637">
    <property type="entry name" value="Thioesterase/thiol ester dehydrase-isomerase"/>
    <property type="match status" value="1"/>
</dbReference>
<feature type="domain" description="Thioesterase" evidence="2">
    <location>
        <begin position="49"/>
        <end position="124"/>
    </location>
</feature>
<evidence type="ECO:0000313" key="3">
    <source>
        <dbReference type="EMBL" id="THH38405.1"/>
    </source>
</evidence>
<gene>
    <name evidence="3" type="ORF">E4Z66_02205</name>
</gene>